<dbReference type="AlphaFoldDB" id="A0A096BKD8"/>
<keyword evidence="7" id="KW-0966">Cell projection</keyword>
<dbReference type="GO" id="GO:0044780">
    <property type="term" value="P:bacterial-type flagellum assembly"/>
    <property type="evidence" value="ECO:0007669"/>
    <property type="project" value="InterPro"/>
</dbReference>
<dbReference type="NCBIfam" id="TIGR00208">
    <property type="entry name" value="fliS"/>
    <property type="match status" value="1"/>
</dbReference>
<keyword evidence="7" id="KW-0282">Flagellum</keyword>
<proteinExistence type="inferred from homology"/>
<name>A0A096BKD8_9FIRM</name>
<evidence type="ECO:0000256" key="6">
    <source>
        <dbReference type="PIRNR" id="PIRNR039090"/>
    </source>
</evidence>
<evidence type="ECO:0000256" key="2">
    <source>
        <dbReference type="ARBA" id="ARBA00008787"/>
    </source>
</evidence>
<evidence type="ECO:0000256" key="4">
    <source>
        <dbReference type="ARBA" id="ARBA00022795"/>
    </source>
</evidence>
<dbReference type="GO" id="GO:0071973">
    <property type="term" value="P:bacterial-type flagellum-dependent cell motility"/>
    <property type="evidence" value="ECO:0007669"/>
    <property type="project" value="TreeGrafter"/>
</dbReference>
<keyword evidence="3 6" id="KW-0963">Cytoplasm</keyword>
<evidence type="ECO:0000256" key="3">
    <source>
        <dbReference type="ARBA" id="ARBA00022490"/>
    </source>
</evidence>
<comment type="caution">
    <text evidence="7">The sequence shown here is derived from an EMBL/GenBank/DDBJ whole genome shotgun (WGS) entry which is preliminary data.</text>
</comment>
<evidence type="ECO:0000313" key="8">
    <source>
        <dbReference type="Proteomes" id="UP000029622"/>
    </source>
</evidence>
<dbReference type="STRING" id="1156417.Y919_01510"/>
<organism evidence="7 8">
    <name type="scientific">Caloranaerobacter azorensis H53214</name>
    <dbReference type="NCBI Taxonomy" id="1156417"/>
    <lineage>
        <taxon>Bacteria</taxon>
        <taxon>Bacillati</taxon>
        <taxon>Bacillota</taxon>
        <taxon>Tissierellia</taxon>
        <taxon>Tissierellales</taxon>
        <taxon>Thermohalobacteraceae</taxon>
        <taxon>Caloranaerobacter</taxon>
    </lineage>
</organism>
<dbReference type="InterPro" id="IPR003713">
    <property type="entry name" value="FliS"/>
</dbReference>
<protein>
    <recommendedName>
        <fullName evidence="6">Flagellar secretion chaperone FliS</fullName>
    </recommendedName>
</protein>
<dbReference type="InterPro" id="IPR036584">
    <property type="entry name" value="FliS_sf"/>
</dbReference>
<dbReference type="EMBL" id="AZTB01000004">
    <property type="protein sequence ID" value="KGG81213.1"/>
    <property type="molecule type" value="Genomic_DNA"/>
</dbReference>
<dbReference type="PIRSF" id="PIRSF039090">
    <property type="entry name" value="Flis"/>
    <property type="match status" value="1"/>
</dbReference>
<dbReference type="Gene3D" id="1.20.120.340">
    <property type="entry name" value="Flagellar protein FliS"/>
    <property type="match status" value="1"/>
</dbReference>
<dbReference type="GO" id="GO:0005829">
    <property type="term" value="C:cytosol"/>
    <property type="evidence" value="ECO:0007669"/>
    <property type="project" value="UniProtKB-SubCell"/>
</dbReference>
<evidence type="ECO:0000313" key="7">
    <source>
        <dbReference type="EMBL" id="KGG81213.1"/>
    </source>
</evidence>
<dbReference type="Proteomes" id="UP000029622">
    <property type="component" value="Unassembled WGS sequence"/>
</dbReference>
<dbReference type="PANTHER" id="PTHR34773">
    <property type="entry name" value="FLAGELLAR SECRETION CHAPERONE FLIS"/>
    <property type="match status" value="1"/>
</dbReference>
<keyword evidence="4 6" id="KW-1005">Bacterial flagellum biogenesis</keyword>
<comment type="subcellular location">
    <subcellularLocation>
        <location evidence="1 6">Cytoplasm</location>
        <location evidence="1 6">Cytosol</location>
    </subcellularLocation>
</comment>
<dbReference type="RefSeq" id="WP_035161717.1">
    <property type="nucleotide sequence ID" value="NZ_AZTB01000004.1"/>
</dbReference>
<dbReference type="SUPFAM" id="SSF101116">
    <property type="entry name" value="Flagellar export chaperone FliS"/>
    <property type="match status" value="1"/>
</dbReference>
<dbReference type="PANTHER" id="PTHR34773:SF1">
    <property type="entry name" value="FLAGELLAR SECRETION CHAPERONE FLIS"/>
    <property type="match status" value="1"/>
</dbReference>
<dbReference type="CDD" id="cd16098">
    <property type="entry name" value="FliS"/>
    <property type="match status" value="1"/>
</dbReference>
<comment type="similarity">
    <text evidence="2 6">Belongs to the FliS family.</text>
</comment>
<dbReference type="Pfam" id="PF02561">
    <property type="entry name" value="FliS"/>
    <property type="match status" value="1"/>
</dbReference>
<gene>
    <name evidence="7" type="ORF">Y919_01510</name>
</gene>
<evidence type="ECO:0000256" key="1">
    <source>
        <dbReference type="ARBA" id="ARBA00004514"/>
    </source>
</evidence>
<evidence type="ECO:0000256" key="5">
    <source>
        <dbReference type="ARBA" id="ARBA00023186"/>
    </source>
</evidence>
<keyword evidence="7" id="KW-0969">Cilium</keyword>
<keyword evidence="5" id="KW-0143">Chaperone</keyword>
<sequence length="130" mass="15107">MVVKNPYAQYQQDSIMTATPEELTLMLYNGAIKFVKQGKLFIEQKDIQNAHNSIVRAQDIISELNITLNMDYEISKNLRSLYTFILDKLMEANIKKDSKILDEILPIVEDLRDTWKEAMKLAKQNKKAIK</sequence>
<reference evidence="7 8" key="1">
    <citation type="submission" date="2013-12" db="EMBL/GenBank/DDBJ databases">
        <title>Draft genome sequence of Caloranaerobacter sp. H53214.</title>
        <authorList>
            <person name="Jiang L.J."/>
            <person name="Shao Z.Z."/>
            <person name="Long M.N."/>
        </authorList>
    </citation>
    <scope>NUCLEOTIDE SEQUENCE [LARGE SCALE GENOMIC DNA]</scope>
    <source>
        <strain evidence="7 8">H53214</strain>
    </source>
</reference>
<accession>A0A096BKD8</accession>